<dbReference type="CDD" id="cd00883">
    <property type="entry name" value="beta_CA_cladeA"/>
    <property type="match status" value="1"/>
</dbReference>
<dbReference type="PANTHER" id="PTHR11002:SF76">
    <property type="entry name" value="CARBONIC ANHYDRASE"/>
    <property type="match status" value="1"/>
</dbReference>
<sequence length="206" mass="22727">MTTSLPDIFQRNRLWAAQHLETDRDYFHRLSTLQKPDYLWIGCADSRVPANVITGLEPGEVFVHRNVANVVHATDMNCMSVVQYAIEHLGIRHIIICGHYGCGGVHAAMAPPGHELVDYWLDAVRATARDHADELAGLETDAARADRLCELNVRAQVRSLSHSPILQRAWERGEDIAVHGWIYGLDDGLLHDLGCDVTGAATTASG</sequence>
<evidence type="ECO:0000313" key="8">
    <source>
        <dbReference type="EMBL" id="RIA47694.1"/>
    </source>
</evidence>
<protein>
    <recommendedName>
        <fullName evidence="7">Carbonic anhydrase</fullName>
        <ecNumber evidence="7">4.2.1.1</ecNumber>
    </recommendedName>
    <alternativeName>
        <fullName evidence="7">Carbonate dehydratase</fullName>
    </alternativeName>
</protein>
<evidence type="ECO:0000256" key="6">
    <source>
        <dbReference type="PIRSR" id="PIRSR601765-1"/>
    </source>
</evidence>
<dbReference type="PROSITE" id="PS00704">
    <property type="entry name" value="PROK_CO2_ANHYDRASE_1"/>
    <property type="match status" value="1"/>
</dbReference>
<dbReference type="EMBL" id="QXDF01000002">
    <property type="protein sequence ID" value="RIA47694.1"/>
    <property type="molecule type" value="Genomic_DNA"/>
</dbReference>
<evidence type="ECO:0000256" key="3">
    <source>
        <dbReference type="ARBA" id="ARBA00022833"/>
    </source>
</evidence>
<comment type="function">
    <text evidence="7">Reversible hydration of carbon dioxide.</text>
</comment>
<dbReference type="EC" id="4.2.1.1" evidence="7"/>
<keyword evidence="2 6" id="KW-0479">Metal-binding</keyword>
<dbReference type="SMART" id="SM00947">
    <property type="entry name" value="Pro_CA"/>
    <property type="match status" value="1"/>
</dbReference>
<comment type="similarity">
    <text evidence="1 7">Belongs to the beta-class carbonic anhydrase family.</text>
</comment>
<reference evidence="8 9" key="1">
    <citation type="submission" date="2018-08" db="EMBL/GenBank/DDBJ databases">
        <title>Genomic Encyclopedia of Archaeal and Bacterial Type Strains, Phase II (KMG-II): from individual species to whole genera.</title>
        <authorList>
            <person name="Goeker M."/>
        </authorList>
    </citation>
    <scope>NUCLEOTIDE SEQUENCE [LARGE SCALE GENOMIC DNA]</scope>
    <source>
        <strain evidence="8 9">DSM 5002</strain>
    </source>
</reference>
<dbReference type="Pfam" id="PF00484">
    <property type="entry name" value="Pro_CA"/>
    <property type="match status" value="1"/>
</dbReference>
<evidence type="ECO:0000256" key="7">
    <source>
        <dbReference type="RuleBase" id="RU003956"/>
    </source>
</evidence>
<gene>
    <name evidence="8" type="ORF">BXY53_2260</name>
</gene>
<dbReference type="GO" id="GO:0015976">
    <property type="term" value="P:carbon utilization"/>
    <property type="evidence" value="ECO:0007669"/>
    <property type="project" value="InterPro"/>
</dbReference>
<evidence type="ECO:0000256" key="5">
    <source>
        <dbReference type="ARBA" id="ARBA00048348"/>
    </source>
</evidence>
<evidence type="ECO:0000256" key="2">
    <source>
        <dbReference type="ARBA" id="ARBA00022723"/>
    </source>
</evidence>
<feature type="binding site" evidence="6">
    <location>
        <position position="102"/>
    </location>
    <ligand>
        <name>Zn(2+)</name>
        <dbReference type="ChEBI" id="CHEBI:29105"/>
    </ligand>
</feature>
<comment type="caution">
    <text evidence="8">The sequence shown here is derived from an EMBL/GenBank/DDBJ whole genome shotgun (WGS) entry which is preliminary data.</text>
</comment>
<dbReference type="InterPro" id="IPR001765">
    <property type="entry name" value="Carbonic_anhydrase"/>
</dbReference>
<feature type="binding site" evidence="6">
    <location>
        <position position="45"/>
    </location>
    <ligand>
        <name>Zn(2+)</name>
        <dbReference type="ChEBI" id="CHEBI:29105"/>
    </ligand>
</feature>
<comment type="catalytic activity">
    <reaction evidence="5 7">
        <text>hydrogencarbonate + H(+) = CO2 + H2O</text>
        <dbReference type="Rhea" id="RHEA:10748"/>
        <dbReference type="ChEBI" id="CHEBI:15377"/>
        <dbReference type="ChEBI" id="CHEBI:15378"/>
        <dbReference type="ChEBI" id="CHEBI:16526"/>
        <dbReference type="ChEBI" id="CHEBI:17544"/>
        <dbReference type="EC" id="4.2.1.1"/>
    </reaction>
</comment>
<dbReference type="AlphaFoldDB" id="A0A397PNT2"/>
<evidence type="ECO:0000256" key="1">
    <source>
        <dbReference type="ARBA" id="ARBA00006217"/>
    </source>
</evidence>
<evidence type="ECO:0000256" key="4">
    <source>
        <dbReference type="ARBA" id="ARBA00023239"/>
    </source>
</evidence>
<proteinExistence type="inferred from homology"/>
<dbReference type="SUPFAM" id="SSF53056">
    <property type="entry name" value="beta-carbonic anhydrase, cab"/>
    <property type="match status" value="1"/>
</dbReference>
<dbReference type="RefSeq" id="WP_119062058.1">
    <property type="nucleotide sequence ID" value="NZ_QXDF01000002.1"/>
</dbReference>
<dbReference type="InterPro" id="IPR036874">
    <property type="entry name" value="Carbonic_anhydrase_sf"/>
</dbReference>
<name>A0A397PNT2_9HYPH</name>
<dbReference type="InterPro" id="IPR015892">
    <property type="entry name" value="Carbonic_anhydrase_CS"/>
</dbReference>
<accession>A0A397PNT2</accession>
<keyword evidence="4 7" id="KW-0456">Lyase</keyword>
<dbReference type="FunFam" id="3.40.1050.10:FF:000001">
    <property type="entry name" value="Carbonic anhydrase"/>
    <property type="match status" value="1"/>
</dbReference>
<evidence type="ECO:0000313" key="9">
    <source>
        <dbReference type="Proteomes" id="UP000266273"/>
    </source>
</evidence>
<dbReference type="GO" id="GO:0004089">
    <property type="term" value="F:carbonate dehydratase activity"/>
    <property type="evidence" value="ECO:0007669"/>
    <property type="project" value="UniProtKB-UniRule"/>
</dbReference>
<dbReference type="PANTHER" id="PTHR11002">
    <property type="entry name" value="CARBONIC ANHYDRASE"/>
    <property type="match status" value="1"/>
</dbReference>
<dbReference type="GO" id="GO:0008270">
    <property type="term" value="F:zinc ion binding"/>
    <property type="evidence" value="ECO:0007669"/>
    <property type="project" value="UniProtKB-UniRule"/>
</dbReference>
<dbReference type="PROSITE" id="PS00705">
    <property type="entry name" value="PROK_CO2_ANHYDRASE_2"/>
    <property type="match status" value="1"/>
</dbReference>
<keyword evidence="3 6" id="KW-0862">Zinc</keyword>
<keyword evidence="9" id="KW-1185">Reference proteome</keyword>
<dbReference type="Proteomes" id="UP000266273">
    <property type="component" value="Unassembled WGS sequence"/>
</dbReference>
<feature type="binding site" evidence="6">
    <location>
        <position position="43"/>
    </location>
    <ligand>
        <name>Zn(2+)</name>
        <dbReference type="ChEBI" id="CHEBI:29105"/>
    </ligand>
</feature>
<comment type="cofactor">
    <cofactor evidence="6">
        <name>Zn(2+)</name>
        <dbReference type="ChEBI" id="CHEBI:29105"/>
    </cofactor>
    <text evidence="6">Binds 1 zinc ion per subunit.</text>
</comment>
<dbReference type="Gene3D" id="3.40.1050.10">
    <property type="entry name" value="Carbonic anhydrase"/>
    <property type="match status" value="1"/>
</dbReference>
<dbReference type="OrthoDB" id="9797527at2"/>
<organism evidence="8 9">
    <name type="scientific">Dichotomicrobium thermohalophilum</name>
    <dbReference type="NCBI Taxonomy" id="933063"/>
    <lineage>
        <taxon>Bacteria</taxon>
        <taxon>Pseudomonadati</taxon>
        <taxon>Pseudomonadota</taxon>
        <taxon>Alphaproteobacteria</taxon>
        <taxon>Hyphomicrobiales</taxon>
        <taxon>Hyphomicrobiaceae</taxon>
        <taxon>Dichotomicrobium</taxon>
    </lineage>
</organism>
<feature type="binding site" evidence="6">
    <location>
        <position position="99"/>
    </location>
    <ligand>
        <name>Zn(2+)</name>
        <dbReference type="ChEBI" id="CHEBI:29105"/>
    </ligand>
</feature>